<accession>A0A6J4RY03</accession>
<dbReference type="EMBL" id="CADCVX010000057">
    <property type="protein sequence ID" value="CAA9484982.1"/>
    <property type="molecule type" value="Genomic_DNA"/>
</dbReference>
<organism evidence="1">
    <name type="scientific">uncultured Sphingomonadaceae bacterium</name>
    <dbReference type="NCBI Taxonomy" id="169976"/>
    <lineage>
        <taxon>Bacteria</taxon>
        <taxon>Pseudomonadati</taxon>
        <taxon>Pseudomonadota</taxon>
        <taxon>Alphaproteobacteria</taxon>
        <taxon>Sphingomonadales</taxon>
        <taxon>Sphingomonadaceae</taxon>
        <taxon>environmental samples</taxon>
    </lineage>
</organism>
<dbReference type="Pfam" id="PF13711">
    <property type="entry name" value="DUF4160"/>
    <property type="match status" value="1"/>
</dbReference>
<sequence>MPVVLRHEGVRYLFYANEGSPREPPHIHAIKNGIDAKFWLGSPVRMAYNDGHDARTLRHMLETVEEHVAFLEDGWNEFFSG</sequence>
<proteinExistence type="predicted"/>
<reference evidence="1" key="1">
    <citation type="submission" date="2020-02" db="EMBL/GenBank/DDBJ databases">
        <authorList>
            <person name="Meier V. D."/>
        </authorList>
    </citation>
    <scope>NUCLEOTIDE SEQUENCE</scope>
    <source>
        <strain evidence="1">AVDCRST_MAG91</strain>
    </source>
</reference>
<dbReference type="AlphaFoldDB" id="A0A6J4RY03"/>
<dbReference type="InterPro" id="IPR025427">
    <property type="entry name" value="DUF4160"/>
</dbReference>
<gene>
    <name evidence="1" type="ORF">AVDCRST_MAG91-219</name>
</gene>
<protein>
    <recommendedName>
        <fullName evidence="2">DUF4160 domain-containing protein</fullName>
    </recommendedName>
</protein>
<evidence type="ECO:0008006" key="2">
    <source>
        <dbReference type="Google" id="ProtNLM"/>
    </source>
</evidence>
<name>A0A6J4RY03_9SPHN</name>
<evidence type="ECO:0000313" key="1">
    <source>
        <dbReference type="EMBL" id="CAA9484982.1"/>
    </source>
</evidence>